<evidence type="ECO:0000313" key="3">
    <source>
        <dbReference type="RefSeq" id="XP_039128194.1"/>
    </source>
</evidence>
<proteinExistence type="predicted"/>
<gene>
    <name evidence="3" type="primary">LOC120264449</name>
</gene>
<dbReference type="RefSeq" id="XP_039128194.1">
    <property type="nucleotide sequence ID" value="XM_039272260.1"/>
</dbReference>
<organism evidence="2 3">
    <name type="scientific">Dioscorea cayennensis subsp. rotundata</name>
    <name type="common">White Guinea yam</name>
    <name type="synonym">Dioscorea rotundata</name>
    <dbReference type="NCBI Taxonomy" id="55577"/>
    <lineage>
        <taxon>Eukaryota</taxon>
        <taxon>Viridiplantae</taxon>
        <taxon>Streptophyta</taxon>
        <taxon>Embryophyta</taxon>
        <taxon>Tracheophyta</taxon>
        <taxon>Spermatophyta</taxon>
        <taxon>Magnoliopsida</taxon>
        <taxon>Liliopsida</taxon>
        <taxon>Dioscoreales</taxon>
        <taxon>Dioscoreaceae</taxon>
        <taxon>Dioscorea</taxon>
    </lineage>
</organism>
<evidence type="ECO:0000256" key="1">
    <source>
        <dbReference type="SAM" id="MobiDB-lite"/>
    </source>
</evidence>
<dbReference type="AlphaFoldDB" id="A0AB40BLB8"/>
<dbReference type="GeneID" id="120264449"/>
<protein>
    <submittedName>
        <fullName evidence="3">Uncharacterized protein LOC120264449</fullName>
    </submittedName>
</protein>
<accession>A0AB40BLB8</accession>
<dbReference type="Gene3D" id="1.25.40.10">
    <property type="entry name" value="Tetratricopeptide repeat domain"/>
    <property type="match status" value="1"/>
</dbReference>
<feature type="region of interest" description="Disordered" evidence="1">
    <location>
        <begin position="123"/>
        <end position="145"/>
    </location>
</feature>
<dbReference type="SUPFAM" id="SSF81901">
    <property type="entry name" value="HCP-like"/>
    <property type="match status" value="1"/>
</dbReference>
<evidence type="ECO:0000313" key="2">
    <source>
        <dbReference type="Proteomes" id="UP001515500"/>
    </source>
</evidence>
<dbReference type="PANTHER" id="PTHR36792:SF5">
    <property type="entry name" value="SEL1 REPEAT PROTEIN"/>
    <property type="match status" value="1"/>
</dbReference>
<keyword evidence="2" id="KW-1185">Reference proteome</keyword>
<reference evidence="3" key="1">
    <citation type="submission" date="2025-08" db="UniProtKB">
        <authorList>
            <consortium name="RefSeq"/>
        </authorList>
    </citation>
    <scope>IDENTIFICATION</scope>
</reference>
<dbReference type="Proteomes" id="UP001515500">
    <property type="component" value="Chromosome 7"/>
</dbReference>
<dbReference type="SMART" id="SM00671">
    <property type="entry name" value="SEL1"/>
    <property type="match status" value="1"/>
</dbReference>
<dbReference type="InterPro" id="IPR006597">
    <property type="entry name" value="Sel1-like"/>
</dbReference>
<sequence length="145" mass="16119">MGRGPTTAANLQDYARLASERIRAARVSKPALRSLDLSARVSIPSKRRGMEESQGRLPLSEVVADCVKRWFQDTLKEARNGDTSMQVLVGQMYHSGYGIPRNEQKAKAWLTKASRYRSSVWKVGDKRPGYNASDSDSDKEDGAKS</sequence>
<dbReference type="InterPro" id="IPR011990">
    <property type="entry name" value="TPR-like_helical_dom_sf"/>
</dbReference>
<name>A0AB40BLB8_DIOCR</name>
<dbReference type="PANTHER" id="PTHR36792">
    <property type="entry name" value="EXPRESSED PROTEIN"/>
    <property type="match status" value="1"/>
</dbReference>